<proteinExistence type="predicted"/>
<evidence type="ECO:0000256" key="1">
    <source>
        <dbReference type="SAM" id="Phobius"/>
    </source>
</evidence>
<gene>
    <name evidence="2" type="ORF">K458DRAFT_315793</name>
</gene>
<sequence>MLRSPFLIFFVITIIELILFIMLLSLFACAYLDRFRTALWKDGGSKGWNSDPHQRVYFYANYREAPPIPLIWDESSTLCNLCIALLTFIFWIIRFNVNLLSGKSWDLYSTIMTNALYDGILIALWVYSATVQSSGDFSDPQHISLRPWYLDHACDLASPKNWSACATVKASYVFSVFAV</sequence>
<keyword evidence="1" id="KW-1133">Transmembrane helix</keyword>
<feature type="transmembrane region" description="Helical" evidence="1">
    <location>
        <begin position="78"/>
        <end position="95"/>
    </location>
</feature>
<reference evidence="2" key="1">
    <citation type="journal article" date="2020" name="Stud. Mycol.">
        <title>101 Dothideomycetes genomes: a test case for predicting lifestyles and emergence of pathogens.</title>
        <authorList>
            <person name="Haridas S."/>
            <person name="Albert R."/>
            <person name="Binder M."/>
            <person name="Bloem J."/>
            <person name="Labutti K."/>
            <person name="Salamov A."/>
            <person name="Andreopoulos B."/>
            <person name="Baker S."/>
            <person name="Barry K."/>
            <person name="Bills G."/>
            <person name="Bluhm B."/>
            <person name="Cannon C."/>
            <person name="Castanera R."/>
            <person name="Culley D."/>
            <person name="Daum C."/>
            <person name="Ezra D."/>
            <person name="Gonzalez J."/>
            <person name="Henrissat B."/>
            <person name="Kuo A."/>
            <person name="Liang C."/>
            <person name="Lipzen A."/>
            <person name="Lutzoni F."/>
            <person name="Magnuson J."/>
            <person name="Mondo S."/>
            <person name="Nolan M."/>
            <person name="Ohm R."/>
            <person name="Pangilinan J."/>
            <person name="Park H.-J."/>
            <person name="Ramirez L."/>
            <person name="Alfaro M."/>
            <person name="Sun H."/>
            <person name="Tritt A."/>
            <person name="Yoshinaga Y."/>
            <person name="Zwiers L.-H."/>
            <person name="Turgeon B."/>
            <person name="Goodwin S."/>
            <person name="Spatafora J."/>
            <person name="Crous P."/>
            <person name="Grigoriev I."/>
        </authorList>
    </citation>
    <scope>NUCLEOTIDE SEQUENCE</scope>
    <source>
        <strain evidence="2">CBS 122367</strain>
    </source>
</reference>
<dbReference type="EMBL" id="MU005608">
    <property type="protein sequence ID" value="KAF2678849.1"/>
    <property type="molecule type" value="Genomic_DNA"/>
</dbReference>
<dbReference type="PROSITE" id="PS51257">
    <property type="entry name" value="PROKAR_LIPOPROTEIN"/>
    <property type="match status" value="1"/>
</dbReference>
<evidence type="ECO:0000313" key="3">
    <source>
        <dbReference type="Proteomes" id="UP000799291"/>
    </source>
</evidence>
<keyword evidence="3" id="KW-1185">Reference proteome</keyword>
<keyword evidence="1" id="KW-0812">Transmembrane</keyword>
<organism evidence="2 3">
    <name type="scientific">Lentithecium fluviatile CBS 122367</name>
    <dbReference type="NCBI Taxonomy" id="1168545"/>
    <lineage>
        <taxon>Eukaryota</taxon>
        <taxon>Fungi</taxon>
        <taxon>Dikarya</taxon>
        <taxon>Ascomycota</taxon>
        <taxon>Pezizomycotina</taxon>
        <taxon>Dothideomycetes</taxon>
        <taxon>Pleosporomycetidae</taxon>
        <taxon>Pleosporales</taxon>
        <taxon>Massarineae</taxon>
        <taxon>Lentitheciaceae</taxon>
        <taxon>Lentithecium</taxon>
    </lineage>
</organism>
<protein>
    <recommendedName>
        <fullName evidence="4">MARVEL domain-containing protein</fullName>
    </recommendedName>
</protein>
<dbReference type="AlphaFoldDB" id="A0A6G1ILU4"/>
<evidence type="ECO:0000313" key="2">
    <source>
        <dbReference type="EMBL" id="KAF2678849.1"/>
    </source>
</evidence>
<keyword evidence="1" id="KW-0472">Membrane</keyword>
<feature type="transmembrane region" description="Helical" evidence="1">
    <location>
        <begin position="107"/>
        <end position="127"/>
    </location>
</feature>
<dbReference type="Proteomes" id="UP000799291">
    <property type="component" value="Unassembled WGS sequence"/>
</dbReference>
<dbReference type="OrthoDB" id="5352400at2759"/>
<accession>A0A6G1ILU4</accession>
<name>A0A6G1ILU4_9PLEO</name>
<feature type="transmembrane region" description="Helical" evidence="1">
    <location>
        <begin position="6"/>
        <end position="32"/>
    </location>
</feature>
<evidence type="ECO:0008006" key="4">
    <source>
        <dbReference type="Google" id="ProtNLM"/>
    </source>
</evidence>